<proteinExistence type="inferred from homology"/>
<evidence type="ECO:0000256" key="1">
    <source>
        <dbReference type="ARBA" id="ARBA00005710"/>
    </source>
</evidence>
<comment type="caution">
    <text evidence="5">The sequence shown here is derived from an EMBL/GenBank/DDBJ whole genome shotgun (WGS) entry which is preliminary data.</text>
</comment>
<keyword evidence="3" id="KW-0732">Signal</keyword>
<gene>
    <name evidence="5" type="ORF">EIZ48_12025</name>
</gene>
<dbReference type="SUPFAM" id="SSF56925">
    <property type="entry name" value="OMPA-like"/>
    <property type="match status" value="1"/>
</dbReference>
<dbReference type="Gene3D" id="2.40.160.20">
    <property type="match status" value="1"/>
</dbReference>
<feature type="signal peptide" evidence="3">
    <location>
        <begin position="1"/>
        <end position="34"/>
    </location>
</feature>
<accession>A0ABW9YIR9</accession>
<evidence type="ECO:0000259" key="4">
    <source>
        <dbReference type="Pfam" id="PF01389"/>
    </source>
</evidence>
<protein>
    <recommendedName>
        <fullName evidence="4">Outer membrane protein OmpA-like transmembrane domain-containing protein</fullName>
    </recommendedName>
</protein>
<evidence type="ECO:0000313" key="5">
    <source>
        <dbReference type="EMBL" id="NBI53305.1"/>
    </source>
</evidence>
<keyword evidence="2" id="KW-0626">Porin</keyword>
<dbReference type="Proteomes" id="UP000738517">
    <property type="component" value="Unassembled WGS sequence"/>
</dbReference>
<feature type="chain" id="PRO_5047032577" description="Outer membrane protein OmpA-like transmembrane domain-containing protein" evidence="3">
    <location>
        <begin position="35"/>
        <end position="206"/>
    </location>
</feature>
<dbReference type="Pfam" id="PF01389">
    <property type="entry name" value="OmpA_membrane"/>
    <property type="match status" value="1"/>
</dbReference>
<comment type="similarity">
    <text evidence="1">Belongs to the outer membrane OOP (TC 1.B.6) superfamily. OmpA family.</text>
</comment>
<reference evidence="5 6" key="1">
    <citation type="journal article" date="2017" name="Int. J. Syst. Evol. Microbiol.">
        <title>Photobacterium alginatilyticum sp. nov., a marine bacterium isolated from bottom seawater.</title>
        <authorList>
            <person name="Wang X."/>
            <person name="Wang Y."/>
            <person name="Yang X."/>
            <person name="Sun H."/>
            <person name="Li B."/>
            <person name="Zhang X.H."/>
        </authorList>
    </citation>
    <scope>NUCLEOTIDE SEQUENCE [LARGE SCALE GENOMIC DNA]</scope>
    <source>
        <strain evidence="5 6">P03D4</strain>
    </source>
</reference>
<dbReference type="InterPro" id="IPR011250">
    <property type="entry name" value="OMP/PagP_B-barrel"/>
</dbReference>
<feature type="domain" description="Outer membrane protein OmpA-like transmembrane" evidence="4">
    <location>
        <begin position="35"/>
        <end position="206"/>
    </location>
</feature>
<dbReference type="InterPro" id="IPR000498">
    <property type="entry name" value="OmpA-like_TM_dom"/>
</dbReference>
<evidence type="ECO:0000256" key="3">
    <source>
        <dbReference type="SAM" id="SignalP"/>
    </source>
</evidence>
<evidence type="ECO:0000313" key="6">
    <source>
        <dbReference type="Proteomes" id="UP000738517"/>
    </source>
</evidence>
<evidence type="ECO:0000256" key="2">
    <source>
        <dbReference type="ARBA" id="ARBA00023114"/>
    </source>
</evidence>
<keyword evidence="2" id="KW-0406">Ion transport</keyword>
<dbReference type="EMBL" id="RSEJ01000011">
    <property type="protein sequence ID" value="NBI53305.1"/>
    <property type="molecule type" value="Genomic_DNA"/>
</dbReference>
<keyword evidence="2" id="KW-0812">Transmembrane</keyword>
<sequence length="206" mass="22234">MIRTEHICIIGNKMKKTIISLGIITALFPALANAGNAYIGASVGQANYNDLVTSDIENSLSSAGIDLDDSDTGYKLFGGFRANDYFAFELFYANLGEVSMNFGSTSSFMGIEEMTVEQDTLGASLIGILPVADNFELFGKVGFHAWDSTVNLDSDVSIEGADGTDPMFGAGIAYKFSSISIQAEFERYQLDETDVDLMSIGLAYHF</sequence>
<keyword evidence="2" id="KW-0813">Transport</keyword>
<keyword evidence="6" id="KW-1185">Reference proteome</keyword>
<organism evidence="5 6">
    <name type="scientific">Photobacterium alginatilyticum</name>
    <dbReference type="NCBI Taxonomy" id="1775171"/>
    <lineage>
        <taxon>Bacteria</taxon>
        <taxon>Pseudomonadati</taxon>
        <taxon>Pseudomonadota</taxon>
        <taxon>Gammaproteobacteria</taxon>
        <taxon>Vibrionales</taxon>
        <taxon>Vibrionaceae</taxon>
        <taxon>Photobacterium</taxon>
    </lineage>
</organism>
<name>A0ABW9YIR9_9GAMM</name>